<comment type="caution">
    <text evidence="2">The sequence shown here is derived from an EMBL/GenBank/DDBJ whole genome shotgun (WGS) entry which is preliminary data.</text>
</comment>
<evidence type="ECO:0000256" key="1">
    <source>
        <dbReference type="SAM" id="SignalP"/>
    </source>
</evidence>
<organism evidence="2 3">
    <name type="scientific">Brotocaccenecus cirricatena</name>
    <dbReference type="NCBI Taxonomy" id="3064195"/>
    <lineage>
        <taxon>Bacteria</taxon>
        <taxon>Bacillati</taxon>
        <taxon>Bacillota</taxon>
        <taxon>Clostridia</taxon>
        <taxon>Eubacteriales</taxon>
        <taxon>Oscillospiraceae</taxon>
        <taxon>Brotocaccenecus</taxon>
    </lineage>
</organism>
<name>A0AAE3DDS5_9FIRM</name>
<evidence type="ECO:0000313" key="3">
    <source>
        <dbReference type="Proteomes" id="UP001199319"/>
    </source>
</evidence>
<gene>
    <name evidence="2" type="ORF">LKD37_04220</name>
</gene>
<dbReference type="RefSeq" id="WP_302928042.1">
    <property type="nucleotide sequence ID" value="NZ_JAJEPW010000008.1"/>
</dbReference>
<feature type="chain" id="PRO_5042121097" evidence="1">
    <location>
        <begin position="25"/>
        <end position="226"/>
    </location>
</feature>
<dbReference type="AlphaFoldDB" id="A0AAE3DDS5"/>
<dbReference type="EMBL" id="JAJEPW010000008">
    <property type="protein sequence ID" value="MCC2128735.1"/>
    <property type="molecule type" value="Genomic_DNA"/>
</dbReference>
<sequence>MKKRLLSLIMAVMMVVVLVVPAAAATTDTTSNGTVTVYVTYGMFTKGGYDTVAKAPKAQEYNSDAAPTSDKINANFYINAYTLSISDIEANYMETTQSLYGAPTEKPDYFKEPNLLDAILAAFFENGIDITDSDTVYAGWDDHPVRGNPGAYINYVAPQYPVYNGTTQKTMDGVQYNVYSGEGWNIACGTSASNIKALDAYGTSTALEDGMIIVFDFSPYLIYDVL</sequence>
<keyword evidence="1" id="KW-0732">Signal</keyword>
<keyword evidence="3" id="KW-1185">Reference proteome</keyword>
<dbReference type="Proteomes" id="UP001199319">
    <property type="component" value="Unassembled WGS sequence"/>
</dbReference>
<feature type="signal peptide" evidence="1">
    <location>
        <begin position="1"/>
        <end position="24"/>
    </location>
</feature>
<proteinExistence type="predicted"/>
<protein>
    <submittedName>
        <fullName evidence="2">Uncharacterized protein</fullName>
    </submittedName>
</protein>
<accession>A0AAE3DDS5</accession>
<evidence type="ECO:0000313" key="2">
    <source>
        <dbReference type="EMBL" id="MCC2128735.1"/>
    </source>
</evidence>
<reference evidence="2" key="1">
    <citation type="submission" date="2021-10" db="EMBL/GenBank/DDBJ databases">
        <title>Anaerobic single-cell dispensing facilitates the cultivation of human gut bacteria.</title>
        <authorList>
            <person name="Afrizal A."/>
        </authorList>
    </citation>
    <scope>NUCLEOTIDE SEQUENCE</scope>
    <source>
        <strain evidence="2">CLA-AA-H272</strain>
    </source>
</reference>